<dbReference type="SUPFAM" id="SSF56024">
    <property type="entry name" value="Phospholipase D/nuclease"/>
    <property type="match status" value="2"/>
</dbReference>
<keyword evidence="1" id="KW-0732">Signal</keyword>
<dbReference type="Gene3D" id="3.30.870.10">
    <property type="entry name" value="Endonuclease Chain A"/>
    <property type="match status" value="2"/>
</dbReference>
<evidence type="ECO:0000259" key="2">
    <source>
        <dbReference type="PROSITE" id="PS50035"/>
    </source>
</evidence>
<sequence length="522" mass="57990">MESRLRALVTGLAVLLLASGCASLEPRDDRPANPPAAPADKGPLAEWITPRVDASPGESGFRLLDDGVEAFQWRAFSARKAEDRLSIQYYIWRNDAAGRALLGELLRAADRGVNVSVLLDDIDARGRDDILAAVDQHPNIDIHLFNPFRTRHGMLGKGLEFLTRGVQLNRRMHNKAWVVDGHLAIIGGRNIGDEYFEASPEYNFADLDVAIVGPMAAEVEASFHDFWNSQGAIGIQRVVSRLPDPPRLQEHREALQEWLSTQNDHPLLQKAPAGRLPPGHIDDDEAYVWTAAADFVADPPAKALDTAGFDPERDGGVTPALRARFSGVSNELRIITPYFVPQRRGTRELIEMAERGVRVSVLTNSLASNDVVFTHSGYSRRRPTLLQGGVELYELRPTALPNGEERARRWGLGSSQTSLHTKAFVMDGHEAFVGSYNLDPRSAYSNTESGVFLREPALVGQAVDLHERIIQPEFAYRVELDAEDNLIWSDDQGRTWRRDPKAGHMRQILSDLTILFPVESLL</sequence>
<dbReference type="CDD" id="cd09113">
    <property type="entry name" value="PLDc_ymdC_like_2"/>
    <property type="match status" value="1"/>
</dbReference>
<dbReference type="SMART" id="SM00155">
    <property type="entry name" value="PLDc"/>
    <property type="match status" value="2"/>
</dbReference>
<reference evidence="3 4" key="1">
    <citation type="submission" date="2017-02" db="EMBL/GenBank/DDBJ databases">
        <title>Genomic diversity within the haloalkaliphilic genus Thioalkalivibrio.</title>
        <authorList>
            <person name="Ahn A.-C."/>
            <person name="Meier-Kolthoff J."/>
            <person name="Overmars L."/>
            <person name="Richter M."/>
            <person name="Woyke T."/>
            <person name="Sorokin D.Y."/>
            <person name="Muyzer G."/>
        </authorList>
    </citation>
    <scope>NUCLEOTIDE SEQUENCE [LARGE SCALE GENOMIC DNA]</scope>
    <source>
        <strain evidence="3 4">HL17</strain>
    </source>
</reference>
<dbReference type="Proteomes" id="UP000189177">
    <property type="component" value="Unassembled WGS sequence"/>
</dbReference>
<name>A0A1V2ZVL6_9GAMM</name>
<dbReference type="PROSITE" id="PS50035">
    <property type="entry name" value="PLD"/>
    <property type="match status" value="2"/>
</dbReference>
<evidence type="ECO:0000256" key="1">
    <source>
        <dbReference type="SAM" id="SignalP"/>
    </source>
</evidence>
<dbReference type="CDD" id="cd09111">
    <property type="entry name" value="PLDc_ymdC_like_1"/>
    <property type="match status" value="1"/>
</dbReference>
<accession>A0A1V2ZVL6</accession>
<feature type="domain" description="PLD phosphodiesterase" evidence="2">
    <location>
        <begin position="415"/>
        <end position="442"/>
    </location>
</feature>
<dbReference type="STRING" id="252474.B1A74_12505"/>
<protein>
    <submittedName>
        <fullName evidence="3">Phospholipase</fullName>
    </submittedName>
</protein>
<dbReference type="EMBL" id="MUZR01000059">
    <property type="protein sequence ID" value="OOC09154.1"/>
    <property type="molecule type" value="Genomic_DNA"/>
</dbReference>
<evidence type="ECO:0000313" key="4">
    <source>
        <dbReference type="Proteomes" id="UP000189177"/>
    </source>
</evidence>
<gene>
    <name evidence="3" type="ORF">B1A74_12505</name>
</gene>
<keyword evidence="4" id="KW-1185">Reference proteome</keyword>
<comment type="caution">
    <text evidence="3">The sequence shown here is derived from an EMBL/GenBank/DDBJ whole genome shotgun (WGS) entry which is preliminary data.</text>
</comment>
<dbReference type="GO" id="GO:0030572">
    <property type="term" value="F:phosphatidyltransferase activity"/>
    <property type="evidence" value="ECO:0007669"/>
    <property type="project" value="UniProtKB-ARBA"/>
</dbReference>
<organism evidence="3 4">
    <name type="scientific">Thioalkalivibrio halophilus</name>
    <dbReference type="NCBI Taxonomy" id="252474"/>
    <lineage>
        <taxon>Bacteria</taxon>
        <taxon>Pseudomonadati</taxon>
        <taxon>Pseudomonadota</taxon>
        <taxon>Gammaproteobacteria</taxon>
        <taxon>Chromatiales</taxon>
        <taxon>Ectothiorhodospiraceae</taxon>
        <taxon>Thioalkalivibrio</taxon>
    </lineage>
</organism>
<dbReference type="RefSeq" id="WP_167769421.1">
    <property type="nucleotide sequence ID" value="NZ_MUZR01000059.1"/>
</dbReference>
<dbReference type="PROSITE" id="PS51257">
    <property type="entry name" value="PROKAR_LIPOPROTEIN"/>
    <property type="match status" value="1"/>
</dbReference>
<dbReference type="InterPro" id="IPR025202">
    <property type="entry name" value="PLD-like_dom"/>
</dbReference>
<dbReference type="PANTHER" id="PTHR21248:SF12">
    <property type="entry name" value="CARDIOLIPIN SYNTHASE C"/>
    <property type="match status" value="1"/>
</dbReference>
<dbReference type="PANTHER" id="PTHR21248">
    <property type="entry name" value="CARDIOLIPIN SYNTHASE"/>
    <property type="match status" value="1"/>
</dbReference>
<feature type="signal peptide" evidence="1">
    <location>
        <begin position="1"/>
        <end position="24"/>
    </location>
</feature>
<dbReference type="AlphaFoldDB" id="A0A1V2ZVL6"/>
<feature type="domain" description="PLD phosphodiesterase" evidence="2">
    <location>
        <begin position="168"/>
        <end position="195"/>
    </location>
</feature>
<evidence type="ECO:0000313" key="3">
    <source>
        <dbReference type="EMBL" id="OOC09154.1"/>
    </source>
</evidence>
<proteinExistence type="predicted"/>
<feature type="chain" id="PRO_5012030587" evidence="1">
    <location>
        <begin position="25"/>
        <end position="522"/>
    </location>
</feature>
<dbReference type="GO" id="GO:0032049">
    <property type="term" value="P:cardiolipin biosynthetic process"/>
    <property type="evidence" value="ECO:0007669"/>
    <property type="project" value="UniProtKB-ARBA"/>
</dbReference>
<dbReference type="Pfam" id="PF13091">
    <property type="entry name" value="PLDc_2"/>
    <property type="match status" value="2"/>
</dbReference>
<dbReference type="InterPro" id="IPR001736">
    <property type="entry name" value="PLipase_D/transphosphatidylase"/>
</dbReference>